<keyword evidence="2" id="KW-1185">Reference proteome</keyword>
<sequence>MIFGLKTPPPLSISTEQGGVNGKLARYGCPLGYGAVCWHTGRGRGARRPYGGVEAGTAAAQTNS</sequence>
<protein>
    <submittedName>
        <fullName evidence="1">Uncharacterized protein</fullName>
    </submittedName>
</protein>
<evidence type="ECO:0000313" key="2">
    <source>
        <dbReference type="Proteomes" id="UP000323597"/>
    </source>
</evidence>
<gene>
    <name evidence="1" type="ORF">E1A91_A08G225500v1</name>
</gene>
<organism evidence="1 2">
    <name type="scientific">Gossypium mustelinum</name>
    <name type="common">Cotton</name>
    <name type="synonym">Gossypium caicoense</name>
    <dbReference type="NCBI Taxonomy" id="34275"/>
    <lineage>
        <taxon>Eukaryota</taxon>
        <taxon>Viridiplantae</taxon>
        <taxon>Streptophyta</taxon>
        <taxon>Embryophyta</taxon>
        <taxon>Tracheophyta</taxon>
        <taxon>Spermatophyta</taxon>
        <taxon>Magnoliopsida</taxon>
        <taxon>eudicotyledons</taxon>
        <taxon>Gunneridae</taxon>
        <taxon>Pentapetalae</taxon>
        <taxon>rosids</taxon>
        <taxon>malvids</taxon>
        <taxon>Malvales</taxon>
        <taxon>Malvaceae</taxon>
        <taxon>Malvoideae</taxon>
        <taxon>Gossypium</taxon>
    </lineage>
</organism>
<dbReference type="AlphaFoldDB" id="A0A5D2YCM0"/>
<dbReference type="Proteomes" id="UP000323597">
    <property type="component" value="Chromosome A08"/>
</dbReference>
<dbReference type="EMBL" id="CM017643">
    <property type="protein sequence ID" value="TYJ23922.1"/>
    <property type="molecule type" value="Genomic_DNA"/>
</dbReference>
<name>A0A5D2YCM0_GOSMU</name>
<evidence type="ECO:0000313" key="1">
    <source>
        <dbReference type="EMBL" id="TYJ23922.1"/>
    </source>
</evidence>
<accession>A0A5D2YCM0</accession>
<proteinExistence type="predicted"/>
<reference evidence="1 2" key="1">
    <citation type="submission" date="2019-07" db="EMBL/GenBank/DDBJ databases">
        <title>WGS assembly of Gossypium mustelinum.</title>
        <authorList>
            <person name="Chen Z.J."/>
            <person name="Sreedasyam A."/>
            <person name="Ando A."/>
            <person name="Song Q."/>
            <person name="De L."/>
            <person name="Hulse-Kemp A."/>
            <person name="Ding M."/>
            <person name="Ye W."/>
            <person name="Kirkbride R."/>
            <person name="Jenkins J."/>
            <person name="Plott C."/>
            <person name="Lovell J."/>
            <person name="Lin Y.-M."/>
            <person name="Vaughn R."/>
            <person name="Liu B."/>
            <person name="Li W."/>
            <person name="Simpson S."/>
            <person name="Scheffler B."/>
            <person name="Saski C."/>
            <person name="Grover C."/>
            <person name="Hu G."/>
            <person name="Conover J."/>
            <person name="Carlson J."/>
            <person name="Shu S."/>
            <person name="Boston L."/>
            <person name="Williams M."/>
            <person name="Peterson D."/>
            <person name="Mcgee K."/>
            <person name="Jones D."/>
            <person name="Wendel J."/>
            <person name="Stelly D."/>
            <person name="Grimwood J."/>
            <person name="Schmutz J."/>
        </authorList>
    </citation>
    <scope>NUCLEOTIDE SEQUENCE [LARGE SCALE GENOMIC DNA]</scope>
    <source>
        <strain evidence="1">1408120.09</strain>
    </source>
</reference>